<dbReference type="PANTHER" id="PTHR48048">
    <property type="entry name" value="GLYCOSYLTRANSFERASE"/>
    <property type="match status" value="1"/>
</dbReference>
<comment type="similarity">
    <text evidence="2 5">Belongs to the UDP-glycosyltransferase family.</text>
</comment>
<organism evidence="7 8">
    <name type="scientific">Populus tomentosa</name>
    <name type="common">Chinese white poplar</name>
    <dbReference type="NCBI Taxonomy" id="118781"/>
    <lineage>
        <taxon>Eukaryota</taxon>
        <taxon>Viridiplantae</taxon>
        <taxon>Streptophyta</taxon>
        <taxon>Embryophyta</taxon>
        <taxon>Tracheophyta</taxon>
        <taxon>Spermatophyta</taxon>
        <taxon>Magnoliopsida</taxon>
        <taxon>eudicotyledons</taxon>
        <taxon>Gunneridae</taxon>
        <taxon>Pentapetalae</taxon>
        <taxon>rosids</taxon>
        <taxon>fabids</taxon>
        <taxon>Malpighiales</taxon>
        <taxon>Salicaceae</taxon>
        <taxon>Saliceae</taxon>
        <taxon>Populus</taxon>
    </lineage>
</organism>
<reference evidence="7" key="1">
    <citation type="journal article" date="2020" name="bioRxiv">
        <title>Hybrid origin of Populus tomentosa Carr. identified through genome sequencing and phylogenomic analysis.</title>
        <authorList>
            <person name="An X."/>
            <person name="Gao K."/>
            <person name="Chen Z."/>
            <person name="Li J."/>
            <person name="Yang X."/>
            <person name="Yang X."/>
            <person name="Zhou J."/>
            <person name="Guo T."/>
            <person name="Zhao T."/>
            <person name="Huang S."/>
            <person name="Miao D."/>
            <person name="Khan W.U."/>
            <person name="Rao P."/>
            <person name="Ye M."/>
            <person name="Lei B."/>
            <person name="Liao W."/>
            <person name="Wang J."/>
            <person name="Ji L."/>
            <person name="Li Y."/>
            <person name="Guo B."/>
            <person name="Mustafa N.S."/>
            <person name="Li S."/>
            <person name="Yun Q."/>
            <person name="Keller S.R."/>
            <person name="Mao J."/>
            <person name="Zhang R."/>
            <person name="Strauss S.H."/>
        </authorList>
    </citation>
    <scope>NUCLEOTIDE SEQUENCE</scope>
    <source>
        <strain evidence="7">GM15</strain>
        <tissue evidence="7">Leaf</tissue>
    </source>
</reference>
<sequence>MSVCKPKTPEPPPSTSTMKRAQLVFVPCPGIGHLVSTVGFAKLILERNENFLITMLVINNPYDPSVNSYVESLFATHTQIKSIAIPAIADPPVEALTENPERVFIQFIRDHGPLVKDAIVNQVMANSPAPVASVIVDFLCACFIDVAKELGVPSHVFFCSDAAFYGLTVYLSEREDGGQPKFREADLDYTIPSYANPVPYRVLPLVHRDPAYETFGALGRKYRESNGVIINTFSELESHAVNTLVARDDLPSIFTVGPLIDHKGRGLSGSEAAKRDEIMKWLDDQQENSVVFLCFGSQGAFREEQLKEIAIGLERSGQPFLWAVRKPPSPGEIVPGYYTTYDEIFPEEFLEKTKNIGRICGWAPQVDVLAHRAVGAFVSHCGWNSTLESLWYGVPIITWPSYGEQQINAFQLVKDLGLAVELTLDFRRDCPTDFVKAEDITKAVKYMMEHGSEYRDKAKATGEIAKQVLLEGGSSYVAFGRLIEQWLGNKL</sequence>
<dbReference type="PANTHER" id="PTHR48048:SF83">
    <property type="entry name" value="GLYCOSYLTRANSFERASE"/>
    <property type="match status" value="1"/>
</dbReference>
<proteinExistence type="inferred from homology"/>
<dbReference type="PROSITE" id="PS00375">
    <property type="entry name" value="UDPGT"/>
    <property type="match status" value="1"/>
</dbReference>
<comment type="catalytic activity">
    <reaction evidence="4">
        <text>an anthocyanidin + UDP-alpha-D-glucose + H(+) = an anthocyanidin 3-O-beta-D-glucoside + UDP</text>
        <dbReference type="Rhea" id="RHEA:20093"/>
        <dbReference type="ChEBI" id="CHEBI:15378"/>
        <dbReference type="ChEBI" id="CHEBI:16307"/>
        <dbReference type="ChEBI" id="CHEBI:58223"/>
        <dbReference type="ChEBI" id="CHEBI:58885"/>
        <dbReference type="ChEBI" id="CHEBI:143576"/>
        <dbReference type="EC" id="2.4.1.115"/>
    </reaction>
</comment>
<dbReference type="GO" id="GO:0047213">
    <property type="term" value="F:anthocyanidin 3-O-glucosyltransferase activity"/>
    <property type="evidence" value="ECO:0007669"/>
    <property type="project" value="UniProtKB-EC"/>
</dbReference>
<name>A0A8X7YDT9_POPTO</name>
<evidence type="ECO:0000313" key="7">
    <source>
        <dbReference type="EMBL" id="KAG6749084.1"/>
    </source>
</evidence>
<dbReference type="InterPro" id="IPR050481">
    <property type="entry name" value="UDP-glycosyltransf_plant"/>
</dbReference>
<accession>A0A8X7YDT9</accession>
<dbReference type="CDD" id="cd03784">
    <property type="entry name" value="GT1_Gtf-like"/>
    <property type="match status" value="1"/>
</dbReference>
<dbReference type="InterPro" id="IPR035595">
    <property type="entry name" value="UDP_glycos_trans_CS"/>
</dbReference>
<keyword evidence="3 5" id="KW-0808">Transferase</keyword>
<dbReference type="Pfam" id="PF00201">
    <property type="entry name" value="UDPGT"/>
    <property type="match status" value="1"/>
</dbReference>
<comment type="caution">
    <text evidence="7">The sequence shown here is derived from an EMBL/GenBank/DDBJ whole genome shotgun (WGS) entry which is preliminary data.</text>
</comment>
<dbReference type="FunFam" id="3.40.50.2000:FF:000056">
    <property type="entry name" value="Glycosyltransferase"/>
    <property type="match status" value="1"/>
</dbReference>
<comment type="pathway">
    <text evidence="1">Pigment biosynthesis; anthocyanin biosynthesis.</text>
</comment>
<keyword evidence="5" id="KW-0328">Glycosyltransferase</keyword>
<dbReference type="OrthoDB" id="2428737at2759"/>
<evidence type="ECO:0000256" key="3">
    <source>
        <dbReference type="ARBA" id="ARBA00022679"/>
    </source>
</evidence>
<dbReference type="EC" id="2.4.1.-" evidence="6"/>
<dbReference type="Proteomes" id="UP000886885">
    <property type="component" value="Chromosome 14A"/>
</dbReference>
<dbReference type="InterPro" id="IPR002213">
    <property type="entry name" value="UDP_glucos_trans"/>
</dbReference>
<dbReference type="AlphaFoldDB" id="A0A8X7YDT9"/>
<evidence type="ECO:0000256" key="5">
    <source>
        <dbReference type="RuleBase" id="RU003718"/>
    </source>
</evidence>
<evidence type="ECO:0000256" key="4">
    <source>
        <dbReference type="ARBA" id="ARBA00047606"/>
    </source>
</evidence>
<gene>
    <name evidence="7" type="ORF">POTOM_046126</name>
</gene>
<evidence type="ECO:0000256" key="1">
    <source>
        <dbReference type="ARBA" id="ARBA00004935"/>
    </source>
</evidence>
<dbReference type="EMBL" id="JAAWWB010000027">
    <property type="protein sequence ID" value="KAG6749084.1"/>
    <property type="molecule type" value="Genomic_DNA"/>
</dbReference>
<evidence type="ECO:0000256" key="6">
    <source>
        <dbReference type="RuleBase" id="RU362057"/>
    </source>
</evidence>
<evidence type="ECO:0000256" key="2">
    <source>
        <dbReference type="ARBA" id="ARBA00009995"/>
    </source>
</evidence>
<evidence type="ECO:0000313" key="8">
    <source>
        <dbReference type="Proteomes" id="UP000886885"/>
    </source>
</evidence>
<protein>
    <recommendedName>
        <fullName evidence="6">Glycosyltransferase</fullName>
        <ecNumber evidence="6">2.4.1.-</ecNumber>
    </recommendedName>
</protein>
<keyword evidence="8" id="KW-1185">Reference proteome</keyword>